<gene>
    <name evidence="1" type="ORF">KQX54_008519</name>
</gene>
<organism evidence="1 2">
    <name type="scientific">Cotesia glomerata</name>
    <name type="common">Lepidopteran parasitic wasp</name>
    <name type="synonym">Apanteles glomeratus</name>
    <dbReference type="NCBI Taxonomy" id="32391"/>
    <lineage>
        <taxon>Eukaryota</taxon>
        <taxon>Metazoa</taxon>
        <taxon>Ecdysozoa</taxon>
        <taxon>Arthropoda</taxon>
        <taxon>Hexapoda</taxon>
        <taxon>Insecta</taxon>
        <taxon>Pterygota</taxon>
        <taxon>Neoptera</taxon>
        <taxon>Endopterygota</taxon>
        <taxon>Hymenoptera</taxon>
        <taxon>Apocrita</taxon>
        <taxon>Ichneumonoidea</taxon>
        <taxon>Braconidae</taxon>
        <taxon>Microgastrinae</taxon>
        <taxon>Cotesia</taxon>
    </lineage>
</organism>
<sequence>MIFIVNNKSICMRFYTSEPEVPLNSLQEPVAVGKIFCRRQIYEFIFDSCTDCRNMAAVPQGAFAVCKVQELMERRALMQKPDNIEEENLGGFFKKNLSEKQELTPLKYNSKLMNSIWGLYNRYSVHNLKKNTDPEGLLAKTLGNVLLSSTSSSASAKVPETSAEAHIL</sequence>
<evidence type="ECO:0000313" key="1">
    <source>
        <dbReference type="EMBL" id="KAH0563995.1"/>
    </source>
</evidence>
<dbReference type="EMBL" id="JAHXZJ010000002">
    <property type="protein sequence ID" value="KAH0563995.1"/>
    <property type="molecule type" value="Genomic_DNA"/>
</dbReference>
<dbReference type="AlphaFoldDB" id="A0AAV7J435"/>
<evidence type="ECO:0000313" key="2">
    <source>
        <dbReference type="Proteomes" id="UP000826195"/>
    </source>
</evidence>
<proteinExistence type="predicted"/>
<reference evidence="1 2" key="1">
    <citation type="journal article" date="2021" name="J. Hered.">
        <title>A chromosome-level genome assembly of the parasitoid wasp, Cotesia glomerata (Hymenoptera: Braconidae).</title>
        <authorList>
            <person name="Pinto B.J."/>
            <person name="Weis J.J."/>
            <person name="Gamble T."/>
            <person name="Ode P.J."/>
            <person name="Paul R."/>
            <person name="Zaspel J.M."/>
        </authorList>
    </citation>
    <scope>NUCLEOTIDE SEQUENCE [LARGE SCALE GENOMIC DNA]</scope>
    <source>
        <strain evidence="1">CgM1</strain>
    </source>
</reference>
<dbReference type="Proteomes" id="UP000826195">
    <property type="component" value="Unassembled WGS sequence"/>
</dbReference>
<comment type="caution">
    <text evidence="1">The sequence shown here is derived from an EMBL/GenBank/DDBJ whole genome shotgun (WGS) entry which is preliminary data.</text>
</comment>
<protein>
    <submittedName>
        <fullName evidence="1">Uncharacterized protein</fullName>
    </submittedName>
</protein>
<accession>A0AAV7J435</accession>
<keyword evidence="2" id="KW-1185">Reference proteome</keyword>
<name>A0AAV7J435_COTGL</name>